<organism evidence="2">
    <name type="scientific">Caldithrix abyssi</name>
    <dbReference type="NCBI Taxonomy" id="187145"/>
    <lineage>
        <taxon>Bacteria</taxon>
        <taxon>Pseudomonadati</taxon>
        <taxon>Calditrichota</taxon>
        <taxon>Calditrichia</taxon>
        <taxon>Calditrichales</taxon>
        <taxon>Calditrichaceae</taxon>
        <taxon>Caldithrix</taxon>
    </lineage>
</organism>
<evidence type="ECO:0000259" key="1">
    <source>
        <dbReference type="Pfam" id="PF18765"/>
    </source>
</evidence>
<accession>A0A7V5PQH1</accession>
<dbReference type="CDD" id="cd05403">
    <property type="entry name" value="NT_KNTase_like"/>
    <property type="match status" value="1"/>
</dbReference>
<dbReference type="Proteomes" id="UP000886124">
    <property type="component" value="Unassembled WGS sequence"/>
</dbReference>
<protein>
    <submittedName>
        <fullName evidence="2">Nucleotidyltransferase domain-containing protein</fullName>
    </submittedName>
</protein>
<dbReference type="Gene3D" id="3.30.460.10">
    <property type="entry name" value="Beta Polymerase, domain 2"/>
    <property type="match status" value="1"/>
</dbReference>
<dbReference type="InterPro" id="IPR043519">
    <property type="entry name" value="NT_sf"/>
</dbReference>
<dbReference type="AlphaFoldDB" id="A0A7V5PQH1"/>
<comment type="caution">
    <text evidence="2">The sequence shown here is derived from an EMBL/GenBank/DDBJ whole genome shotgun (WGS) entry which is preliminary data.</text>
</comment>
<dbReference type="Pfam" id="PF18765">
    <property type="entry name" value="Polbeta"/>
    <property type="match status" value="1"/>
</dbReference>
<name>A0A7V5PQH1_CALAY</name>
<dbReference type="InterPro" id="IPR041633">
    <property type="entry name" value="Polbeta"/>
</dbReference>
<evidence type="ECO:0000313" key="2">
    <source>
        <dbReference type="EMBL" id="HHJ53027.1"/>
    </source>
</evidence>
<feature type="domain" description="Polymerase beta nucleotidyltransferase" evidence="1">
    <location>
        <begin position="8"/>
        <end position="89"/>
    </location>
</feature>
<dbReference type="EMBL" id="DROD01000489">
    <property type="protein sequence ID" value="HHJ53027.1"/>
    <property type="molecule type" value="Genomic_DNA"/>
</dbReference>
<reference evidence="2" key="1">
    <citation type="journal article" date="2020" name="mSystems">
        <title>Genome- and Community-Level Interaction Insights into Carbon Utilization and Element Cycling Functions of Hydrothermarchaeota in Hydrothermal Sediment.</title>
        <authorList>
            <person name="Zhou Z."/>
            <person name="Liu Y."/>
            <person name="Xu W."/>
            <person name="Pan J."/>
            <person name="Luo Z.H."/>
            <person name="Li M."/>
        </authorList>
    </citation>
    <scope>NUCLEOTIDE SEQUENCE [LARGE SCALE GENOMIC DNA]</scope>
    <source>
        <strain evidence="2">HyVt-527</strain>
    </source>
</reference>
<proteinExistence type="predicted"/>
<dbReference type="SUPFAM" id="SSF81301">
    <property type="entry name" value="Nucleotidyltransferase"/>
    <property type="match status" value="1"/>
</dbReference>
<sequence length="89" mass="10166">MISKDDREKIRETAKKFKVKRVLLFGSSLSSDTQAKDIDIAVEGLAPEKFFEFYGALLFQLSKPVDVVDLSQKSRFTDFISRKGVVIYE</sequence>
<gene>
    <name evidence="2" type="ORF">ENJ89_07515</name>
</gene>